<dbReference type="AlphaFoldDB" id="A0A3M9MSR6"/>
<dbReference type="RefSeq" id="WP_123134233.1">
    <property type="nucleotide sequence ID" value="NZ_RJJE01000017.1"/>
</dbReference>
<proteinExistence type="predicted"/>
<dbReference type="Proteomes" id="UP000271010">
    <property type="component" value="Unassembled WGS sequence"/>
</dbReference>
<sequence length="286" mass="32747">MKNVILLFLILGLPYFGKAESCDLPPVAIEFLQAKYVFYGTTGNKTFNKDSTQYLLDVTVKHHLKKTALSPSRLTFVFSTEVSPEFAHLPFFKRGYTSGVSFVIFAHQSTSGLIFFENCSNTESASSFYNIRKELLYELERGNEVELDSIVFSGLTVGNLTSSMTYPVPIGSLDSVLAPMKNFIFKDYQKDHYEPFVLYINELGELEKIIAIRNSKYMSFLYHDIIISTYAPLPNIPTLLQEEVIKALARYRHWKPATFLGKPVKYQAYFQVFLEKDYKVKPSIVH</sequence>
<keyword evidence="2" id="KW-1185">Reference proteome</keyword>
<reference evidence="1 2" key="1">
    <citation type="submission" date="2018-11" db="EMBL/GenBank/DDBJ databases">
        <title>Rufibacter latericius sp. nov., isolated from water in Baiyang Lake.</title>
        <authorList>
            <person name="Yang Y."/>
        </authorList>
    </citation>
    <scope>NUCLEOTIDE SEQUENCE [LARGE SCALE GENOMIC DNA]</scope>
    <source>
        <strain evidence="1 2">MCC P1</strain>
    </source>
</reference>
<protein>
    <submittedName>
        <fullName evidence="1">Uncharacterized protein</fullName>
    </submittedName>
</protein>
<gene>
    <name evidence="1" type="ORF">EFA69_16810</name>
</gene>
<comment type="caution">
    <text evidence="1">The sequence shown here is derived from an EMBL/GenBank/DDBJ whole genome shotgun (WGS) entry which is preliminary data.</text>
</comment>
<evidence type="ECO:0000313" key="2">
    <source>
        <dbReference type="Proteomes" id="UP000271010"/>
    </source>
</evidence>
<evidence type="ECO:0000313" key="1">
    <source>
        <dbReference type="EMBL" id="RNI27768.1"/>
    </source>
</evidence>
<accession>A0A3M9MSR6</accession>
<organism evidence="1 2">
    <name type="scientific">Rufibacter immobilis</name>
    <dbReference type="NCBI Taxonomy" id="1348778"/>
    <lineage>
        <taxon>Bacteria</taxon>
        <taxon>Pseudomonadati</taxon>
        <taxon>Bacteroidota</taxon>
        <taxon>Cytophagia</taxon>
        <taxon>Cytophagales</taxon>
        <taxon>Hymenobacteraceae</taxon>
        <taxon>Rufibacter</taxon>
    </lineage>
</organism>
<dbReference type="OrthoDB" id="854096at2"/>
<dbReference type="EMBL" id="RJJE01000017">
    <property type="protein sequence ID" value="RNI27768.1"/>
    <property type="molecule type" value="Genomic_DNA"/>
</dbReference>
<name>A0A3M9MSR6_9BACT</name>